<gene>
    <name evidence="1" type="ORF">X975_11835</name>
</gene>
<evidence type="ECO:0000313" key="2">
    <source>
        <dbReference type="Proteomes" id="UP000054359"/>
    </source>
</evidence>
<name>A0A087T465_STEMI</name>
<proteinExistence type="predicted"/>
<evidence type="ECO:0000313" key="1">
    <source>
        <dbReference type="EMBL" id="KFM59904.1"/>
    </source>
</evidence>
<sequence length="58" mass="7124">MFKFLDVFVWCWYRSTAGVYVRQYNERNRRSYMGVVHWHLDPRSVVQRRSATFSSEAF</sequence>
<organism evidence="1 2">
    <name type="scientific">Stegodyphus mimosarum</name>
    <name type="common">African social velvet spider</name>
    <dbReference type="NCBI Taxonomy" id="407821"/>
    <lineage>
        <taxon>Eukaryota</taxon>
        <taxon>Metazoa</taxon>
        <taxon>Ecdysozoa</taxon>
        <taxon>Arthropoda</taxon>
        <taxon>Chelicerata</taxon>
        <taxon>Arachnida</taxon>
        <taxon>Araneae</taxon>
        <taxon>Araneomorphae</taxon>
        <taxon>Entelegynae</taxon>
        <taxon>Eresoidea</taxon>
        <taxon>Eresidae</taxon>
        <taxon>Stegodyphus</taxon>
    </lineage>
</organism>
<dbReference type="EMBL" id="KK113338">
    <property type="protein sequence ID" value="KFM59904.1"/>
    <property type="molecule type" value="Genomic_DNA"/>
</dbReference>
<feature type="non-terminal residue" evidence="1">
    <location>
        <position position="58"/>
    </location>
</feature>
<reference evidence="1 2" key="1">
    <citation type="submission" date="2013-11" db="EMBL/GenBank/DDBJ databases">
        <title>Genome sequencing of Stegodyphus mimosarum.</title>
        <authorList>
            <person name="Bechsgaard J."/>
        </authorList>
    </citation>
    <scope>NUCLEOTIDE SEQUENCE [LARGE SCALE GENOMIC DNA]</scope>
</reference>
<dbReference type="Proteomes" id="UP000054359">
    <property type="component" value="Unassembled WGS sequence"/>
</dbReference>
<dbReference type="AlphaFoldDB" id="A0A087T465"/>
<keyword evidence="2" id="KW-1185">Reference proteome</keyword>
<protein>
    <submittedName>
        <fullName evidence="1">Uncharacterized protein</fullName>
    </submittedName>
</protein>
<accession>A0A087T465</accession>